<keyword evidence="1" id="KW-0812">Transmembrane</keyword>
<gene>
    <name evidence="2" type="ORF">H0266_17185</name>
</gene>
<accession>A0A838CXH6</accession>
<keyword evidence="3" id="KW-1185">Reference proteome</keyword>
<evidence type="ECO:0000313" key="2">
    <source>
        <dbReference type="EMBL" id="MBA2176624.1"/>
    </source>
</evidence>
<dbReference type="Proteomes" id="UP000571017">
    <property type="component" value="Unassembled WGS sequence"/>
</dbReference>
<comment type="caution">
    <text evidence="2">The sequence shown here is derived from an EMBL/GenBank/DDBJ whole genome shotgun (WGS) entry which is preliminary data.</text>
</comment>
<organism evidence="2 3">
    <name type="scientific">Halobacillus locisalis</name>
    <dbReference type="NCBI Taxonomy" id="220753"/>
    <lineage>
        <taxon>Bacteria</taxon>
        <taxon>Bacillati</taxon>
        <taxon>Bacillota</taxon>
        <taxon>Bacilli</taxon>
        <taxon>Bacillales</taxon>
        <taxon>Bacillaceae</taxon>
        <taxon>Halobacillus</taxon>
    </lineage>
</organism>
<keyword evidence="1" id="KW-1133">Transmembrane helix</keyword>
<protein>
    <submittedName>
        <fullName evidence="2">Uncharacterized protein</fullName>
    </submittedName>
</protein>
<reference evidence="2 3" key="1">
    <citation type="journal article" date="2004" name="Extremophiles">
        <title>Halobacillus locisalis sp. nov., a halophilic bacterium isolated from a marine solar saltern of the Yellow Sea in Korea.</title>
        <authorList>
            <person name="Yoon J.H."/>
            <person name="Kang K.H."/>
            <person name="Oh T.K."/>
            <person name="Park Y.H."/>
        </authorList>
    </citation>
    <scope>NUCLEOTIDE SEQUENCE [LARGE SCALE GENOMIC DNA]</scope>
    <source>
        <strain evidence="2 3">KCTC 3788</strain>
    </source>
</reference>
<name>A0A838CXH6_9BACI</name>
<dbReference type="AlphaFoldDB" id="A0A838CXH6"/>
<evidence type="ECO:0000256" key="1">
    <source>
        <dbReference type="SAM" id="Phobius"/>
    </source>
</evidence>
<proteinExistence type="predicted"/>
<evidence type="ECO:0000313" key="3">
    <source>
        <dbReference type="Proteomes" id="UP000571017"/>
    </source>
</evidence>
<feature type="transmembrane region" description="Helical" evidence="1">
    <location>
        <begin position="7"/>
        <end position="28"/>
    </location>
</feature>
<keyword evidence="1" id="KW-0472">Membrane</keyword>
<dbReference type="EMBL" id="JACEFG010000004">
    <property type="protein sequence ID" value="MBA2176624.1"/>
    <property type="molecule type" value="Genomic_DNA"/>
</dbReference>
<sequence length="213" mass="24175">MNTAMKWVLISVGAIVVFLALVVLIFIIEMTPDRGEEKAVKENAKQYIDRHYSGQMEIYDTLYDNMGNFPDFTYAAKVRDTSNGVQFLIYDRNGEGAMGDDYAISALEEELEEAILDEIDERFVNISMISTTYTDDDLPLGYQGTTTIPSIRDMEFSEPTIGIWLTRKKQPSDERKVAELVTILQNEVKVPHASVIVHYQGMERGEGSYVESY</sequence>
<dbReference type="RefSeq" id="WP_181473682.1">
    <property type="nucleotide sequence ID" value="NZ_JACEFG010000004.1"/>
</dbReference>